<reference evidence="1 2" key="1">
    <citation type="submission" date="2024-01" db="EMBL/GenBank/DDBJ databases">
        <title>A draft genome for the cacao thread blight pathogen Marasmiellus scandens.</title>
        <authorList>
            <person name="Baruah I.K."/>
            <person name="Leung J."/>
            <person name="Bukari Y."/>
            <person name="Amoako-Attah I."/>
            <person name="Meinhardt L.W."/>
            <person name="Bailey B.A."/>
            <person name="Cohen S.P."/>
        </authorList>
    </citation>
    <scope>NUCLEOTIDE SEQUENCE [LARGE SCALE GENOMIC DNA]</scope>
    <source>
        <strain evidence="1 2">GH-19</strain>
    </source>
</reference>
<name>A0ABR1IMK7_9AGAR</name>
<dbReference type="EMBL" id="JBANRG010000093">
    <property type="protein sequence ID" value="KAK7436568.1"/>
    <property type="molecule type" value="Genomic_DNA"/>
</dbReference>
<evidence type="ECO:0000313" key="1">
    <source>
        <dbReference type="EMBL" id="KAK7436568.1"/>
    </source>
</evidence>
<protein>
    <submittedName>
        <fullName evidence="1">Uncharacterized protein</fullName>
    </submittedName>
</protein>
<dbReference type="Proteomes" id="UP001498398">
    <property type="component" value="Unassembled WGS sequence"/>
</dbReference>
<gene>
    <name evidence="1" type="ORF">VKT23_019122</name>
</gene>
<keyword evidence="2" id="KW-1185">Reference proteome</keyword>
<sequence>MTIEELSEAIEGIISSNAPISRVHSETSLADLDSLNADIAADNGSDPIATSSPMTPSLQQNCPGVPLWSEADSQVYLAKILHRFILQVGASQGGLNLRIPWRLMESSPAGSVLTAYSVPHGFRINKPALLQRPELVMWLRHLTERERNGLIPLRFRPQFVTPRLLVEQQGTLEGTTSVPQTSIEIGSYQVDGGFSTTEDPSISGDTIVSSDERREDMDMLVICLICKDKLQAPFITS</sequence>
<proteinExistence type="predicted"/>
<organism evidence="1 2">
    <name type="scientific">Marasmiellus scandens</name>
    <dbReference type="NCBI Taxonomy" id="2682957"/>
    <lineage>
        <taxon>Eukaryota</taxon>
        <taxon>Fungi</taxon>
        <taxon>Dikarya</taxon>
        <taxon>Basidiomycota</taxon>
        <taxon>Agaricomycotina</taxon>
        <taxon>Agaricomycetes</taxon>
        <taxon>Agaricomycetidae</taxon>
        <taxon>Agaricales</taxon>
        <taxon>Marasmiineae</taxon>
        <taxon>Omphalotaceae</taxon>
        <taxon>Marasmiellus</taxon>
    </lineage>
</organism>
<accession>A0ABR1IMK7</accession>
<comment type="caution">
    <text evidence="1">The sequence shown here is derived from an EMBL/GenBank/DDBJ whole genome shotgun (WGS) entry which is preliminary data.</text>
</comment>
<evidence type="ECO:0000313" key="2">
    <source>
        <dbReference type="Proteomes" id="UP001498398"/>
    </source>
</evidence>